<organism evidence="1 2">
    <name type="scientific">Tanacetum coccineum</name>
    <dbReference type="NCBI Taxonomy" id="301880"/>
    <lineage>
        <taxon>Eukaryota</taxon>
        <taxon>Viridiplantae</taxon>
        <taxon>Streptophyta</taxon>
        <taxon>Embryophyta</taxon>
        <taxon>Tracheophyta</taxon>
        <taxon>Spermatophyta</taxon>
        <taxon>Magnoliopsida</taxon>
        <taxon>eudicotyledons</taxon>
        <taxon>Gunneridae</taxon>
        <taxon>Pentapetalae</taxon>
        <taxon>asterids</taxon>
        <taxon>campanulids</taxon>
        <taxon>Asterales</taxon>
        <taxon>Asteraceae</taxon>
        <taxon>Asteroideae</taxon>
        <taxon>Anthemideae</taxon>
        <taxon>Anthemidinae</taxon>
        <taxon>Tanacetum</taxon>
    </lineage>
</organism>
<evidence type="ECO:0000313" key="1">
    <source>
        <dbReference type="EMBL" id="GJS56013.1"/>
    </source>
</evidence>
<dbReference type="EMBL" id="BQNB010008908">
    <property type="protein sequence ID" value="GJS56013.1"/>
    <property type="molecule type" value="Genomic_DNA"/>
</dbReference>
<evidence type="ECO:0000313" key="2">
    <source>
        <dbReference type="Proteomes" id="UP001151760"/>
    </source>
</evidence>
<name>A0ABQ4WT89_9ASTR</name>
<proteinExistence type="predicted"/>
<gene>
    <name evidence="1" type="ORF">Tco_0629375</name>
</gene>
<protein>
    <submittedName>
        <fullName evidence="1">Uncharacterized protein</fullName>
    </submittedName>
</protein>
<comment type="caution">
    <text evidence="1">The sequence shown here is derived from an EMBL/GenBank/DDBJ whole genome shotgun (WGS) entry which is preliminary data.</text>
</comment>
<dbReference type="Proteomes" id="UP001151760">
    <property type="component" value="Unassembled WGS sequence"/>
</dbReference>
<sequence length="85" mass="8483">MAGRGGGSLAKLLMDSKQGLGGGGFIVIGGISSRESKKAWVGAREGEVKGGGIDFGVSKSLLGEILGVIISEGGGEIFRDDEGAM</sequence>
<keyword evidence="2" id="KW-1185">Reference proteome</keyword>
<reference evidence="1" key="2">
    <citation type="submission" date="2022-01" db="EMBL/GenBank/DDBJ databases">
        <authorList>
            <person name="Yamashiro T."/>
            <person name="Shiraishi A."/>
            <person name="Satake H."/>
            <person name="Nakayama K."/>
        </authorList>
    </citation>
    <scope>NUCLEOTIDE SEQUENCE</scope>
</reference>
<accession>A0ABQ4WT89</accession>
<reference evidence="1" key="1">
    <citation type="journal article" date="2022" name="Int. J. Mol. Sci.">
        <title>Draft Genome of Tanacetum Coccineum: Genomic Comparison of Closely Related Tanacetum-Family Plants.</title>
        <authorList>
            <person name="Yamashiro T."/>
            <person name="Shiraishi A."/>
            <person name="Nakayama K."/>
            <person name="Satake H."/>
        </authorList>
    </citation>
    <scope>NUCLEOTIDE SEQUENCE</scope>
</reference>